<dbReference type="Proteomes" id="UP000276133">
    <property type="component" value="Unassembled WGS sequence"/>
</dbReference>
<comment type="caution">
    <text evidence="1">The sequence shown here is derived from an EMBL/GenBank/DDBJ whole genome shotgun (WGS) entry which is preliminary data.</text>
</comment>
<protein>
    <submittedName>
        <fullName evidence="1">Uncharacterized protein</fullName>
    </submittedName>
</protein>
<sequence length="195" mass="23281">MEESRDEMINFLEKKCKKSELKCYQEIHIALESIIKCVVQNYHFDSRIRDVYQFPDKIKRILDQYKDISYMNIGAYRLKEFKKAQKMLKPKYLTRPDFLYDDKIATIKICEINARFPTNGYPITFFGNEFETNRKHSSKKLPAISHFINDYKNYFDFSQPVCILKDKESNLKTIRLKSISSRDENLSVTLIFIKV</sequence>
<reference evidence="1 2" key="1">
    <citation type="journal article" date="2018" name="Sci. Rep.">
        <title>Genomic signatures of local adaptation to the degree of environmental predictability in rotifers.</title>
        <authorList>
            <person name="Franch-Gras L."/>
            <person name="Hahn C."/>
            <person name="Garcia-Roger E.M."/>
            <person name="Carmona M.J."/>
            <person name="Serra M."/>
            <person name="Gomez A."/>
        </authorList>
    </citation>
    <scope>NUCLEOTIDE SEQUENCE [LARGE SCALE GENOMIC DNA]</scope>
    <source>
        <strain evidence="1">HYR1</strain>
    </source>
</reference>
<gene>
    <name evidence="1" type="ORF">BpHYR1_051195</name>
</gene>
<organism evidence="1 2">
    <name type="scientific">Brachionus plicatilis</name>
    <name type="common">Marine rotifer</name>
    <name type="synonym">Brachionus muelleri</name>
    <dbReference type="NCBI Taxonomy" id="10195"/>
    <lineage>
        <taxon>Eukaryota</taxon>
        <taxon>Metazoa</taxon>
        <taxon>Spiralia</taxon>
        <taxon>Gnathifera</taxon>
        <taxon>Rotifera</taxon>
        <taxon>Eurotatoria</taxon>
        <taxon>Monogononta</taxon>
        <taxon>Pseudotrocha</taxon>
        <taxon>Ploima</taxon>
        <taxon>Brachionidae</taxon>
        <taxon>Brachionus</taxon>
    </lineage>
</organism>
<keyword evidence="2" id="KW-1185">Reference proteome</keyword>
<accession>A0A3M7S472</accession>
<proteinExistence type="predicted"/>
<evidence type="ECO:0000313" key="2">
    <source>
        <dbReference type="Proteomes" id="UP000276133"/>
    </source>
</evidence>
<dbReference type="EMBL" id="REGN01002066">
    <property type="protein sequence ID" value="RNA30614.1"/>
    <property type="molecule type" value="Genomic_DNA"/>
</dbReference>
<name>A0A3M7S472_BRAPC</name>
<dbReference type="OrthoDB" id="9976197at2759"/>
<evidence type="ECO:0000313" key="1">
    <source>
        <dbReference type="EMBL" id="RNA30614.1"/>
    </source>
</evidence>
<dbReference type="AlphaFoldDB" id="A0A3M7S472"/>